<evidence type="ECO:0000256" key="1">
    <source>
        <dbReference type="SAM" id="MobiDB-lite"/>
    </source>
</evidence>
<dbReference type="OrthoDB" id="3779192at2759"/>
<feature type="compositionally biased region" description="Basic and acidic residues" evidence="1">
    <location>
        <begin position="405"/>
        <end position="424"/>
    </location>
</feature>
<dbReference type="GeneID" id="13289589"/>
<dbReference type="InParanoid" id="E5AD13"/>
<evidence type="ECO:0000313" key="3">
    <source>
        <dbReference type="EMBL" id="CBY02365.1"/>
    </source>
</evidence>
<proteinExistence type="predicted"/>
<feature type="transmembrane region" description="Helical" evidence="2">
    <location>
        <begin position="333"/>
        <end position="356"/>
    </location>
</feature>
<keyword evidence="2" id="KW-0472">Membrane</keyword>
<keyword evidence="2" id="KW-0812">Transmembrane</keyword>
<dbReference type="EMBL" id="FP929139">
    <property type="protein sequence ID" value="CBY02365.1"/>
    <property type="molecule type" value="Genomic_DNA"/>
</dbReference>
<dbReference type="HOGENOM" id="CLU_559052_0_0_1"/>
<dbReference type="eggNOG" id="ENOG502RGWW">
    <property type="taxonomic scope" value="Eukaryota"/>
</dbReference>
<feature type="transmembrane region" description="Helical" evidence="2">
    <location>
        <begin position="284"/>
        <end position="307"/>
    </location>
</feature>
<feature type="region of interest" description="Disordered" evidence="1">
    <location>
        <begin position="457"/>
        <end position="488"/>
    </location>
</feature>
<feature type="transmembrane region" description="Helical" evidence="2">
    <location>
        <begin position="180"/>
        <end position="201"/>
    </location>
</feature>
<feature type="region of interest" description="Disordered" evidence="1">
    <location>
        <begin position="398"/>
        <end position="424"/>
    </location>
</feature>
<dbReference type="AlphaFoldDB" id="E5AD13"/>
<evidence type="ECO:0000313" key="4">
    <source>
        <dbReference type="Proteomes" id="UP000002668"/>
    </source>
</evidence>
<organism evidence="3 4">
    <name type="scientific">Leptosphaeria maculans (strain JN3 / isolate v23.1.3 / race Av1-4-5-6-7-8)</name>
    <name type="common">Blackleg fungus</name>
    <name type="synonym">Phoma lingam</name>
    <dbReference type="NCBI Taxonomy" id="985895"/>
    <lineage>
        <taxon>Eukaryota</taxon>
        <taxon>Fungi</taxon>
        <taxon>Dikarya</taxon>
        <taxon>Ascomycota</taxon>
        <taxon>Pezizomycotina</taxon>
        <taxon>Dothideomycetes</taxon>
        <taxon>Pleosporomycetidae</taxon>
        <taxon>Pleosporales</taxon>
        <taxon>Pleosporineae</taxon>
        <taxon>Leptosphaeriaceae</taxon>
        <taxon>Plenodomus</taxon>
        <taxon>Plenodomus lingam/Leptosphaeria maculans species complex</taxon>
    </lineage>
</organism>
<keyword evidence="2" id="KW-1133">Transmembrane helix</keyword>
<evidence type="ECO:0000256" key="2">
    <source>
        <dbReference type="SAM" id="Phobius"/>
    </source>
</evidence>
<sequence length="488" mass="54233">MCSSNPLFETSRRTSKACSILKLKPNPEGTDRSMQSDTDGEAPAANRLLTSTHYLIPENCSMISHKPTGCSMEDLCIISQKDGLPVQVPQVCLIPAAARDPAEDPHKSSQERQKCQCRIAYVLIWRMLKPRSSHIYSLYQSRSSFLFERLNTLLAGVLLLARLGIWAEPRNFEIMVHGKTLLLILRAFTLVLTLIAVALSARSQNVVHNFKINGPAALDALSENSPDGAKHWRDFFTAVLDGVSQISASIATSTIASLVLILVLCTTTLSRLTISKSALVPMETLSMCLMAIAFGTSLSFSASLNAFKEDQLADMASSDLAQYTTLVPLSKGLVVLTCFGWLFTMAACLIATVDACKRARVKERDSFRPTASALGMSPRYPDIVPQMVRSRVPTMYDPWRPLQTESKKTSREADEESSKLLRKDEERAYRESALTEYGRSSVELEREFMGLLNVDKPEKALQFQPKRPWSESPIGRKRDDDVVDMHSM</sequence>
<feature type="compositionally biased region" description="Basic and acidic residues" evidence="1">
    <location>
        <begin position="474"/>
        <end position="488"/>
    </location>
</feature>
<feature type="transmembrane region" description="Helical" evidence="2">
    <location>
        <begin position="250"/>
        <end position="272"/>
    </location>
</feature>
<name>E5AD13_LEPMJ</name>
<dbReference type="VEuPathDB" id="FungiDB:LEMA_P011520.1"/>
<reference evidence="4" key="1">
    <citation type="journal article" date="2011" name="Nat. Commun.">
        <title>Effector diversification within compartments of the Leptosphaeria maculans genome affected by Repeat-Induced Point mutations.</title>
        <authorList>
            <person name="Rouxel T."/>
            <person name="Grandaubert J."/>
            <person name="Hane J.K."/>
            <person name="Hoede C."/>
            <person name="van de Wouw A.P."/>
            <person name="Couloux A."/>
            <person name="Dominguez V."/>
            <person name="Anthouard V."/>
            <person name="Bally P."/>
            <person name="Bourras S."/>
            <person name="Cozijnsen A.J."/>
            <person name="Ciuffetti L.M."/>
            <person name="Degrave A."/>
            <person name="Dilmaghani A."/>
            <person name="Duret L."/>
            <person name="Fudal I."/>
            <person name="Goodwin S.B."/>
            <person name="Gout L."/>
            <person name="Glaser N."/>
            <person name="Linglin J."/>
            <person name="Kema G.H.J."/>
            <person name="Lapalu N."/>
            <person name="Lawrence C.B."/>
            <person name="May K."/>
            <person name="Meyer M."/>
            <person name="Ollivier B."/>
            <person name="Poulain J."/>
            <person name="Schoch C.L."/>
            <person name="Simon A."/>
            <person name="Spatafora J.W."/>
            <person name="Stachowiak A."/>
            <person name="Turgeon B.G."/>
            <person name="Tyler B.M."/>
            <person name="Vincent D."/>
            <person name="Weissenbach J."/>
            <person name="Amselem J."/>
            <person name="Quesneville H."/>
            <person name="Oliver R.P."/>
            <person name="Wincker P."/>
            <person name="Balesdent M.-H."/>
            <person name="Howlett B.J."/>
        </authorList>
    </citation>
    <scope>NUCLEOTIDE SEQUENCE [LARGE SCALE GENOMIC DNA]</scope>
    <source>
        <strain evidence="4">JN3 / isolate v23.1.3 / race Av1-4-5-6-7-8</strain>
    </source>
</reference>
<dbReference type="STRING" id="985895.E5AD13"/>
<dbReference type="Proteomes" id="UP000002668">
    <property type="component" value="Genome"/>
</dbReference>
<protein>
    <submittedName>
        <fullName evidence="3">Predicted protein</fullName>
    </submittedName>
</protein>
<keyword evidence="4" id="KW-1185">Reference proteome</keyword>
<accession>E5AD13</accession>
<gene>
    <name evidence="3" type="ORF">LEMA_P011520.1</name>
</gene>